<evidence type="ECO:0000256" key="1">
    <source>
        <dbReference type="SAM" id="MobiDB-lite"/>
    </source>
</evidence>
<dbReference type="STRING" id="1429867.A0A0G4NWS0"/>
<proteinExistence type="predicted"/>
<protein>
    <submittedName>
        <fullName evidence="2">Str. FM013</fullName>
    </submittedName>
</protein>
<name>A0A0G4NWS0_PENC3</name>
<dbReference type="EMBL" id="HG793135">
    <property type="protein sequence ID" value="CRL18501.1"/>
    <property type="molecule type" value="Genomic_DNA"/>
</dbReference>
<sequence>MAKPDLRGVTPEFTCALNARDIMSVPKEDTLRALVQRYPDMLYHAARVCAIAGYIDLYEELDPLPEVHVAEEAGYASMQKSSNGSQQIYHYILSQPVNFEIMNDYTRTVNIAGCRVASLNGDTAAYSSLSARSKYYGPREVKSDSRSWDRFYTDPYYFNITGDWGIYDHDCKGPKAPEDYLPLVPQMLEHEWAMVIHEKCEIKIKCAINARRIMSNDLSWLTADTPGKLLPDLIWYPAVAHCLTCEKLAHMRPDMFGRCVRACIVANDPMSWDDLLRAAPGIFKSTRDPSDPEDPKLWWLFKHADYGLWNEAATSSNKSLQQDISEAVPDASEKFRAPHNNSDWG</sequence>
<evidence type="ECO:0000313" key="2">
    <source>
        <dbReference type="EMBL" id="CRL18501.1"/>
    </source>
</evidence>
<evidence type="ECO:0000313" key="3">
    <source>
        <dbReference type="Proteomes" id="UP000053732"/>
    </source>
</evidence>
<reference evidence="2 3" key="1">
    <citation type="journal article" date="2014" name="Nat. Commun.">
        <title>Multiple recent horizontal transfers of a large genomic region in cheese making fungi.</title>
        <authorList>
            <person name="Cheeseman K."/>
            <person name="Ropars J."/>
            <person name="Renault P."/>
            <person name="Dupont J."/>
            <person name="Gouzy J."/>
            <person name="Branca A."/>
            <person name="Abraham A.L."/>
            <person name="Ceppi M."/>
            <person name="Conseiller E."/>
            <person name="Debuchy R."/>
            <person name="Malagnac F."/>
            <person name="Goarin A."/>
            <person name="Silar P."/>
            <person name="Lacoste S."/>
            <person name="Sallet E."/>
            <person name="Bensimon A."/>
            <person name="Giraud T."/>
            <person name="Brygoo Y."/>
        </authorList>
    </citation>
    <scope>NUCLEOTIDE SEQUENCE [LARGE SCALE GENOMIC DNA]</scope>
    <source>
        <strain evidence="3">FM 013</strain>
    </source>
</reference>
<organism evidence="2 3">
    <name type="scientific">Penicillium camemberti (strain FM 013)</name>
    <dbReference type="NCBI Taxonomy" id="1429867"/>
    <lineage>
        <taxon>Eukaryota</taxon>
        <taxon>Fungi</taxon>
        <taxon>Dikarya</taxon>
        <taxon>Ascomycota</taxon>
        <taxon>Pezizomycotina</taxon>
        <taxon>Eurotiomycetes</taxon>
        <taxon>Eurotiomycetidae</taxon>
        <taxon>Eurotiales</taxon>
        <taxon>Aspergillaceae</taxon>
        <taxon>Penicillium</taxon>
    </lineage>
</organism>
<keyword evidence="3" id="KW-1185">Reference proteome</keyword>
<dbReference type="AlphaFoldDB" id="A0A0G4NWS0"/>
<dbReference type="Proteomes" id="UP000053732">
    <property type="component" value="Unassembled WGS sequence"/>
</dbReference>
<gene>
    <name evidence="2" type="ORF">PCAMFM013_S002g000371</name>
</gene>
<feature type="region of interest" description="Disordered" evidence="1">
    <location>
        <begin position="319"/>
        <end position="345"/>
    </location>
</feature>
<accession>A0A0G4NWS0</accession>